<evidence type="ECO:0000313" key="1">
    <source>
        <dbReference type="Proteomes" id="UP000887565"/>
    </source>
</evidence>
<reference evidence="2" key="1">
    <citation type="submission" date="2022-11" db="UniProtKB">
        <authorList>
            <consortium name="WormBaseParasite"/>
        </authorList>
    </citation>
    <scope>IDENTIFICATION</scope>
</reference>
<dbReference type="Proteomes" id="UP000887565">
    <property type="component" value="Unplaced"/>
</dbReference>
<organism evidence="1 2">
    <name type="scientific">Romanomermis culicivorax</name>
    <name type="common">Nematode worm</name>
    <dbReference type="NCBI Taxonomy" id="13658"/>
    <lineage>
        <taxon>Eukaryota</taxon>
        <taxon>Metazoa</taxon>
        <taxon>Ecdysozoa</taxon>
        <taxon>Nematoda</taxon>
        <taxon>Enoplea</taxon>
        <taxon>Dorylaimia</taxon>
        <taxon>Mermithida</taxon>
        <taxon>Mermithoidea</taxon>
        <taxon>Mermithidae</taxon>
        <taxon>Romanomermis</taxon>
    </lineage>
</organism>
<sequence>MFDVSKTIALINSKNFLNTANFPKFINFVQNLIHTESRICSHSSFPPDLTVVRPSRSTTQTKKNALLPATFNDPHRAAMTSSELCDSSLNNKNLTKKIEFSVVFNIFAEFLACKFVKNTTIRSNFTKNTTFCKL</sequence>
<name>A0A915IX87_ROMCU</name>
<evidence type="ECO:0000313" key="2">
    <source>
        <dbReference type="WBParaSite" id="nRc.2.0.1.t18709-RA"/>
    </source>
</evidence>
<proteinExistence type="predicted"/>
<protein>
    <submittedName>
        <fullName evidence="2">Uncharacterized protein</fullName>
    </submittedName>
</protein>
<keyword evidence="1" id="KW-1185">Reference proteome</keyword>
<accession>A0A915IX87</accession>
<dbReference type="AlphaFoldDB" id="A0A915IX87"/>
<dbReference type="WBParaSite" id="nRc.2.0.1.t18709-RA">
    <property type="protein sequence ID" value="nRc.2.0.1.t18709-RA"/>
    <property type="gene ID" value="nRc.2.0.1.g18709"/>
</dbReference>